<organism evidence="3 4">
    <name type="scientific">Salinicola endophyticus</name>
    <dbReference type="NCBI Taxonomy" id="1949083"/>
    <lineage>
        <taxon>Bacteria</taxon>
        <taxon>Pseudomonadati</taxon>
        <taxon>Pseudomonadota</taxon>
        <taxon>Gammaproteobacteria</taxon>
        <taxon>Oceanospirillales</taxon>
        <taxon>Halomonadaceae</taxon>
        <taxon>Salinicola</taxon>
    </lineage>
</organism>
<dbReference type="Proteomes" id="UP001321526">
    <property type="component" value="Chromosome"/>
</dbReference>
<accession>A0ABY8FGL5</accession>
<evidence type="ECO:0000256" key="2">
    <source>
        <dbReference type="ARBA" id="ARBA00023239"/>
    </source>
</evidence>
<dbReference type="InterPro" id="IPR013024">
    <property type="entry name" value="GGCT-like"/>
</dbReference>
<dbReference type="EC" id="4.3.2.7" evidence="1"/>
<dbReference type="EMBL" id="CP035631">
    <property type="protein sequence ID" value="WFF41953.1"/>
    <property type="molecule type" value="Genomic_DNA"/>
</dbReference>
<dbReference type="PANTHER" id="PTHR12192:SF2">
    <property type="entry name" value="GLUTATHIONE-SPECIFIC GAMMA-GLUTAMYLCYCLOTRANSFERASE 2"/>
    <property type="match status" value="1"/>
</dbReference>
<evidence type="ECO:0000256" key="1">
    <source>
        <dbReference type="ARBA" id="ARBA00012344"/>
    </source>
</evidence>
<evidence type="ECO:0000313" key="4">
    <source>
        <dbReference type="Proteomes" id="UP001321526"/>
    </source>
</evidence>
<gene>
    <name evidence="3" type="ORF">EVC62_10795</name>
</gene>
<proteinExistence type="predicted"/>
<dbReference type="PANTHER" id="PTHR12192">
    <property type="entry name" value="CATION TRANSPORT PROTEIN CHAC-RELATED"/>
    <property type="match status" value="1"/>
</dbReference>
<dbReference type="Pfam" id="PF04752">
    <property type="entry name" value="ChaC"/>
    <property type="match status" value="1"/>
</dbReference>
<reference evidence="3 4" key="1">
    <citation type="submission" date="2019-01" db="EMBL/GenBank/DDBJ databases">
        <title>Genome sequence of Salinicola endophyticus REST5.</title>
        <authorList>
            <person name="Nascimento F.X."/>
        </authorList>
    </citation>
    <scope>NUCLEOTIDE SEQUENCE [LARGE SCALE GENOMIC DNA]</scope>
    <source>
        <strain evidence="3 4">REST5</strain>
    </source>
</reference>
<dbReference type="Gene3D" id="3.10.490.10">
    <property type="entry name" value="Gamma-glutamyl cyclotransferase-like"/>
    <property type="match status" value="1"/>
</dbReference>
<evidence type="ECO:0000313" key="3">
    <source>
        <dbReference type="EMBL" id="WFF41953.1"/>
    </source>
</evidence>
<dbReference type="InterPro" id="IPR036568">
    <property type="entry name" value="GGCT-like_sf"/>
</dbReference>
<keyword evidence="2" id="KW-0456">Lyase</keyword>
<protein>
    <recommendedName>
        <fullName evidence="1">glutathione-specific gamma-glutamylcyclotransferase</fullName>
        <ecNumber evidence="1">4.3.2.7</ecNumber>
    </recommendedName>
</protein>
<sequence length="290" mass="32062">MASVPPPSVPLACMRCCVMAWADASPTPSPRIGTPSRPAEVAVSAAARSMPWVTRMRDSQASDPQSGEQSLAMTREVLEQDRLRSYFERTYPDVPLTSPAALTASIREMLASVPEPARGLDGVYLFAYGSLIWNPCVEVAERHTCRLYGYHRDFCLKLEHGRGTPESPGLMLALAPGGSCRGVALRVPAANLERELTLVWRREMLTGAYQPRWVRLASDIGTLWGIAFVINPAHDRYIGRQSDETVIQLLRTGRGVLGSCREYLDNTVSDLHALGIRDHRLERLQRAVHG</sequence>
<dbReference type="InterPro" id="IPR006840">
    <property type="entry name" value="ChaC"/>
</dbReference>
<dbReference type="CDD" id="cd06661">
    <property type="entry name" value="GGCT_like"/>
    <property type="match status" value="1"/>
</dbReference>
<name>A0ABY8FGL5_9GAMM</name>
<dbReference type="SUPFAM" id="SSF110857">
    <property type="entry name" value="Gamma-glutamyl cyclotransferase-like"/>
    <property type="match status" value="1"/>
</dbReference>
<keyword evidence="4" id="KW-1185">Reference proteome</keyword>